<gene>
    <name evidence="2" type="ORF">SNE40_020686</name>
</gene>
<sequence>MEPAKQSRRLKDKQSRQSQIFSAKKSRIPIKHSRPSSITRFSSAKRSRSLPSSTTITTTVAPIPVALLSATQPSQHTVTESPSHQVHVSTAPSSHQVQVSTAPTVSTRTLESYASQTMSSSTTSPSQESTSHLQTLIQGAISNVIPIITQAVLAAINETHTEPSSNQFPSGRITEGTLYYPSPPITPLILVNTTHYRNSVPRTMPW</sequence>
<feature type="compositionally biased region" description="Basic residues" evidence="1">
    <location>
        <begin position="24"/>
        <end position="34"/>
    </location>
</feature>
<protein>
    <submittedName>
        <fullName evidence="2">Uncharacterized protein</fullName>
    </submittedName>
</protein>
<dbReference type="Proteomes" id="UP001347796">
    <property type="component" value="Unassembled WGS sequence"/>
</dbReference>
<dbReference type="AlphaFoldDB" id="A0AAN8PBJ8"/>
<dbReference type="EMBL" id="JAZGQO010000015">
    <property type="protein sequence ID" value="KAK6169691.1"/>
    <property type="molecule type" value="Genomic_DNA"/>
</dbReference>
<reference evidence="2 3" key="1">
    <citation type="submission" date="2024-01" db="EMBL/GenBank/DDBJ databases">
        <title>The genome of the rayed Mediterranean limpet Patella caerulea (Linnaeus, 1758).</title>
        <authorList>
            <person name="Anh-Thu Weber A."/>
            <person name="Halstead-Nussloch G."/>
        </authorList>
    </citation>
    <scope>NUCLEOTIDE SEQUENCE [LARGE SCALE GENOMIC DNA]</scope>
    <source>
        <strain evidence="2">AATW-2023a</strain>
        <tissue evidence="2">Whole specimen</tissue>
    </source>
</reference>
<keyword evidence="3" id="KW-1185">Reference proteome</keyword>
<feature type="region of interest" description="Disordered" evidence="1">
    <location>
        <begin position="72"/>
        <end position="131"/>
    </location>
</feature>
<proteinExistence type="predicted"/>
<feature type="compositionally biased region" description="Basic residues" evidence="1">
    <location>
        <begin position="1"/>
        <end position="11"/>
    </location>
</feature>
<accession>A0AAN8PBJ8</accession>
<evidence type="ECO:0000256" key="1">
    <source>
        <dbReference type="SAM" id="MobiDB-lite"/>
    </source>
</evidence>
<evidence type="ECO:0000313" key="3">
    <source>
        <dbReference type="Proteomes" id="UP001347796"/>
    </source>
</evidence>
<feature type="compositionally biased region" description="Polar residues" evidence="1">
    <location>
        <begin position="72"/>
        <end position="110"/>
    </location>
</feature>
<feature type="compositionally biased region" description="Low complexity" evidence="1">
    <location>
        <begin position="112"/>
        <end position="131"/>
    </location>
</feature>
<comment type="caution">
    <text evidence="2">The sequence shown here is derived from an EMBL/GenBank/DDBJ whole genome shotgun (WGS) entry which is preliminary data.</text>
</comment>
<evidence type="ECO:0000313" key="2">
    <source>
        <dbReference type="EMBL" id="KAK6169691.1"/>
    </source>
</evidence>
<feature type="region of interest" description="Disordered" evidence="1">
    <location>
        <begin position="1"/>
        <end position="56"/>
    </location>
</feature>
<organism evidence="2 3">
    <name type="scientific">Patella caerulea</name>
    <name type="common">Rayed Mediterranean limpet</name>
    <dbReference type="NCBI Taxonomy" id="87958"/>
    <lineage>
        <taxon>Eukaryota</taxon>
        <taxon>Metazoa</taxon>
        <taxon>Spiralia</taxon>
        <taxon>Lophotrochozoa</taxon>
        <taxon>Mollusca</taxon>
        <taxon>Gastropoda</taxon>
        <taxon>Patellogastropoda</taxon>
        <taxon>Patelloidea</taxon>
        <taxon>Patellidae</taxon>
        <taxon>Patella</taxon>
    </lineage>
</organism>
<name>A0AAN8PBJ8_PATCE</name>